<dbReference type="Proteomes" id="UP000218151">
    <property type="component" value="Unassembled WGS sequence"/>
</dbReference>
<sequence length="253" mass="26555">MSLTSIASLHRAQPHAAAEVQPKTRPTSLGAWGGLTIAVIAVVTVATPAAAQRQDGRIQVKAFATGVLPDGGIDKVKTDAIGLPVGAEVRATDALVPTIAAEYFLTPNFSIETICCVTRHDVRGTGALAGARLIDDAVILPATVTAKFHFQLGERIKPYVGAGPSYFFIFGEDVGPDAAGLGVSRVDLSDELGFALQAGVDVKLNDRGLGLSLDAKRYFVGTTATFRRGQGTALRTDHDLDPWVLSAGLAFRF</sequence>
<proteinExistence type="inferred from homology"/>
<evidence type="ECO:0000313" key="4">
    <source>
        <dbReference type="EMBL" id="PAX08842.1"/>
    </source>
</evidence>
<evidence type="ECO:0008006" key="6">
    <source>
        <dbReference type="Google" id="ProtNLM"/>
    </source>
</evidence>
<feature type="region of interest" description="Disordered" evidence="2">
    <location>
        <begin position="1"/>
        <end position="25"/>
    </location>
</feature>
<keyword evidence="3" id="KW-0472">Membrane</keyword>
<dbReference type="GO" id="GO:0019867">
    <property type="term" value="C:outer membrane"/>
    <property type="evidence" value="ECO:0007669"/>
    <property type="project" value="InterPro"/>
</dbReference>
<dbReference type="InterPro" id="IPR011250">
    <property type="entry name" value="OMP/PagP_B-barrel"/>
</dbReference>
<evidence type="ECO:0000313" key="5">
    <source>
        <dbReference type="Proteomes" id="UP000218151"/>
    </source>
</evidence>
<name>A0A2A2SHX9_9SPHN</name>
<keyword evidence="3" id="KW-1133">Transmembrane helix</keyword>
<dbReference type="Pfam" id="PF03922">
    <property type="entry name" value="OmpW"/>
    <property type="match status" value="1"/>
</dbReference>
<dbReference type="PANTHER" id="PTHR36920:SF1">
    <property type="entry name" value="OUTER MEMBRANE PROTEIN W"/>
    <property type="match status" value="1"/>
</dbReference>
<dbReference type="SUPFAM" id="SSF56925">
    <property type="entry name" value="OMPA-like"/>
    <property type="match status" value="1"/>
</dbReference>
<feature type="transmembrane region" description="Helical" evidence="3">
    <location>
        <begin position="29"/>
        <end position="51"/>
    </location>
</feature>
<evidence type="ECO:0000256" key="1">
    <source>
        <dbReference type="ARBA" id="ARBA00009330"/>
    </source>
</evidence>
<dbReference type="OrthoDB" id="9807574at2"/>
<dbReference type="Gene3D" id="2.40.160.20">
    <property type="match status" value="1"/>
</dbReference>
<dbReference type="AlphaFoldDB" id="A0A2A2SHX9"/>
<protein>
    <recommendedName>
        <fullName evidence="6">OmpW family protein</fullName>
    </recommendedName>
</protein>
<dbReference type="GO" id="GO:0055085">
    <property type="term" value="P:transmembrane transport"/>
    <property type="evidence" value="ECO:0007669"/>
    <property type="project" value="TreeGrafter"/>
</dbReference>
<reference evidence="5" key="1">
    <citation type="submission" date="2017-09" db="EMBL/GenBank/DDBJ databases">
        <authorList>
            <person name="Feng G."/>
            <person name="Zhu H."/>
        </authorList>
    </citation>
    <scope>NUCLEOTIDE SEQUENCE [LARGE SCALE GENOMIC DNA]</scope>
    <source>
        <strain evidence="5">1PNM-20</strain>
    </source>
</reference>
<comment type="similarity">
    <text evidence="1">Belongs to the OmpW/AlkL family.</text>
</comment>
<gene>
    <name evidence="4" type="ORF">CKY28_05670</name>
</gene>
<keyword evidence="3" id="KW-0812">Transmembrane</keyword>
<dbReference type="EMBL" id="NSLI01000002">
    <property type="protein sequence ID" value="PAX08842.1"/>
    <property type="molecule type" value="Genomic_DNA"/>
</dbReference>
<comment type="caution">
    <text evidence="4">The sequence shown here is derived from an EMBL/GenBank/DDBJ whole genome shotgun (WGS) entry which is preliminary data.</text>
</comment>
<evidence type="ECO:0000256" key="3">
    <source>
        <dbReference type="SAM" id="Phobius"/>
    </source>
</evidence>
<keyword evidence="5" id="KW-1185">Reference proteome</keyword>
<organism evidence="4 5">
    <name type="scientific">Sphingomonas lenta</name>
    <dbReference type="NCBI Taxonomy" id="1141887"/>
    <lineage>
        <taxon>Bacteria</taxon>
        <taxon>Pseudomonadati</taxon>
        <taxon>Pseudomonadota</taxon>
        <taxon>Alphaproteobacteria</taxon>
        <taxon>Sphingomonadales</taxon>
        <taxon>Sphingomonadaceae</taxon>
        <taxon>Sphingomonas</taxon>
    </lineage>
</organism>
<evidence type="ECO:0000256" key="2">
    <source>
        <dbReference type="SAM" id="MobiDB-lite"/>
    </source>
</evidence>
<accession>A0A2A2SHX9</accession>
<dbReference type="InterPro" id="IPR005618">
    <property type="entry name" value="OMPW"/>
</dbReference>
<dbReference type="PANTHER" id="PTHR36920">
    <property type="match status" value="1"/>
</dbReference>